<dbReference type="EMBL" id="WUBR01000001">
    <property type="protein sequence ID" value="MWV27376.1"/>
    <property type="molecule type" value="Genomic_DNA"/>
</dbReference>
<proteinExistence type="predicted"/>
<gene>
    <name evidence="2" type="ORF">GRF63_05610</name>
</gene>
<reference evidence="2 3" key="1">
    <citation type="submission" date="2019-12" db="EMBL/GenBank/DDBJ databases">
        <authorList>
            <person name="Lee S.D."/>
        </authorList>
    </citation>
    <scope>NUCLEOTIDE SEQUENCE [LARGE SCALE GENOMIC DNA]</scope>
    <source>
        <strain evidence="2 3">GH3-10</strain>
    </source>
</reference>
<dbReference type="AlphaFoldDB" id="A0A844XBL6"/>
<evidence type="ECO:0000313" key="2">
    <source>
        <dbReference type="EMBL" id="MWV27376.1"/>
    </source>
</evidence>
<name>A0A844XBL6_9SPHN</name>
<accession>A0A844XBL6</accession>
<organism evidence="2 3">
    <name type="scientific">Aurantiacibacter rhizosphaerae</name>
    <dbReference type="NCBI Taxonomy" id="2691582"/>
    <lineage>
        <taxon>Bacteria</taxon>
        <taxon>Pseudomonadati</taxon>
        <taxon>Pseudomonadota</taxon>
        <taxon>Alphaproteobacteria</taxon>
        <taxon>Sphingomonadales</taxon>
        <taxon>Erythrobacteraceae</taxon>
        <taxon>Aurantiacibacter</taxon>
    </lineage>
</organism>
<reference evidence="2 3" key="2">
    <citation type="submission" date="2020-02" db="EMBL/GenBank/DDBJ databases">
        <title>Erythrobacter dongmakensis sp. nov., isolated from a tidal mudflat.</title>
        <authorList>
            <person name="Kim I.S."/>
        </authorList>
    </citation>
    <scope>NUCLEOTIDE SEQUENCE [LARGE SCALE GENOMIC DNA]</scope>
    <source>
        <strain evidence="2 3">GH3-10</strain>
    </source>
</reference>
<protein>
    <submittedName>
        <fullName evidence="2">Uncharacterized protein</fullName>
    </submittedName>
</protein>
<keyword evidence="3" id="KW-1185">Reference proteome</keyword>
<feature type="compositionally biased region" description="Basic and acidic residues" evidence="1">
    <location>
        <begin position="46"/>
        <end position="63"/>
    </location>
</feature>
<sequence>MQLSAEKCRSEQARHLERAVNDPLANRRIIAATAAEAWGLEALRAEEREAKSPTSLSKEDAEILRQFAEEANGESKKYQA</sequence>
<evidence type="ECO:0000256" key="1">
    <source>
        <dbReference type="SAM" id="MobiDB-lite"/>
    </source>
</evidence>
<dbReference type="RefSeq" id="WP_160484947.1">
    <property type="nucleotide sequence ID" value="NZ_WUBR01000001.1"/>
</dbReference>
<dbReference type="Proteomes" id="UP000461409">
    <property type="component" value="Unassembled WGS sequence"/>
</dbReference>
<comment type="caution">
    <text evidence="2">The sequence shown here is derived from an EMBL/GenBank/DDBJ whole genome shotgun (WGS) entry which is preliminary data.</text>
</comment>
<evidence type="ECO:0000313" key="3">
    <source>
        <dbReference type="Proteomes" id="UP000461409"/>
    </source>
</evidence>
<feature type="region of interest" description="Disordered" evidence="1">
    <location>
        <begin position="46"/>
        <end position="80"/>
    </location>
</feature>